<feature type="transmembrane region" description="Helical" evidence="6">
    <location>
        <begin position="44"/>
        <end position="69"/>
    </location>
</feature>
<evidence type="ECO:0000313" key="7">
    <source>
        <dbReference type="EMBL" id="GLB69053.1"/>
    </source>
</evidence>
<feature type="transmembrane region" description="Helical" evidence="6">
    <location>
        <begin position="12"/>
        <end position="32"/>
    </location>
</feature>
<feature type="transmembrane region" description="Helical" evidence="6">
    <location>
        <begin position="75"/>
        <end position="96"/>
    </location>
</feature>
<dbReference type="Pfam" id="PF01810">
    <property type="entry name" value="LysE"/>
    <property type="match status" value="1"/>
</dbReference>
<keyword evidence="5 6" id="KW-0472">Membrane</keyword>
<name>A0ABQ5MYM2_9MICC</name>
<dbReference type="PANTHER" id="PTHR30086:SF20">
    <property type="entry name" value="ARGININE EXPORTER PROTEIN ARGO-RELATED"/>
    <property type="match status" value="1"/>
</dbReference>
<comment type="subcellular location">
    <subcellularLocation>
        <location evidence="1">Cell membrane</location>
        <topology evidence="1">Multi-pass membrane protein</topology>
    </subcellularLocation>
</comment>
<proteinExistence type="predicted"/>
<sequence length="216" mass="22413">MDGMSVEQALLSFAVVAALLTIIPGLDTILVLRASIAQGRLHGYATALGINAGAMAWGAAAAVGASALLAASETAFTVLQFAGAAYMIWLGATMLWRSFRRGPVKNLEDPQAHPGRGGLLLSWAKGAGTNLLNPKVGVFYIAMIPQFIPEGAPPLAMGIALAGVHNLLGLAWFSLIINGTHLVRGKLQRPGFVRATDRVTGLALVGFGASLAFKGR</sequence>
<protein>
    <submittedName>
        <fullName evidence="7">Lysine transporter LysE</fullName>
    </submittedName>
</protein>
<evidence type="ECO:0000256" key="4">
    <source>
        <dbReference type="ARBA" id="ARBA00022989"/>
    </source>
</evidence>
<evidence type="ECO:0000256" key="5">
    <source>
        <dbReference type="ARBA" id="ARBA00023136"/>
    </source>
</evidence>
<evidence type="ECO:0000256" key="3">
    <source>
        <dbReference type="ARBA" id="ARBA00022692"/>
    </source>
</evidence>
<evidence type="ECO:0000256" key="1">
    <source>
        <dbReference type="ARBA" id="ARBA00004651"/>
    </source>
</evidence>
<reference evidence="7 8" key="1">
    <citation type="journal article" date="2023" name="Int. J. Syst. Evol. Microbiol.">
        <title>Arthrobacter mangrovi sp. nov., an actinobacterium isolated from the rhizosphere of a mangrove.</title>
        <authorList>
            <person name="Hamada M."/>
            <person name="Saitou S."/>
            <person name="Enomoto N."/>
            <person name="Nanri K."/>
            <person name="Hidaka K."/>
            <person name="Miura T."/>
            <person name="Tamura T."/>
        </authorList>
    </citation>
    <scope>NUCLEOTIDE SEQUENCE [LARGE SCALE GENOMIC DNA]</scope>
    <source>
        <strain evidence="7 8">NBRC 112813</strain>
    </source>
</reference>
<keyword evidence="8" id="KW-1185">Reference proteome</keyword>
<dbReference type="Proteomes" id="UP001209654">
    <property type="component" value="Unassembled WGS sequence"/>
</dbReference>
<accession>A0ABQ5MYM2</accession>
<dbReference type="PIRSF" id="PIRSF006324">
    <property type="entry name" value="LeuE"/>
    <property type="match status" value="1"/>
</dbReference>
<evidence type="ECO:0000313" key="8">
    <source>
        <dbReference type="Proteomes" id="UP001209654"/>
    </source>
</evidence>
<comment type="caution">
    <text evidence="7">The sequence shown here is derived from an EMBL/GenBank/DDBJ whole genome shotgun (WGS) entry which is preliminary data.</text>
</comment>
<keyword evidence="3 6" id="KW-0812">Transmembrane</keyword>
<evidence type="ECO:0000256" key="6">
    <source>
        <dbReference type="SAM" id="Phobius"/>
    </source>
</evidence>
<feature type="transmembrane region" description="Helical" evidence="6">
    <location>
        <begin position="155"/>
        <end position="175"/>
    </location>
</feature>
<dbReference type="InterPro" id="IPR001123">
    <property type="entry name" value="LeuE-type"/>
</dbReference>
<gene>
    <name evidence="7" type="ORF">AHIS1636_34960</name>
</gene>
<dbReference type="EMBL" id="BRVS01000026">
    <property type="protein sequence ID" value="GLB69053.1"/>
    <property type="molecule type" value="Genomic_DNA"/>
</dbReference>
<keyword evidence="2" id="KW-1003">Cell membrane</keyword>
<evidence type="ECO:0000256" key="2">
    <source>
        <dbReference type="ARBA" id="ARBA00022475"/>
    </source>
</evidence>
<dbReference type="PANTHER" id="PTHR30086">
    <property type="entry name" value="ARGININE EXPORTER PROTEIN ARGO"/>
    <property type="match status" value="1"/>
</dbReference>
<keyword evidence="4 6" id="KW-1133">Transmembrane helix</keyword>
<organism evidence="7 8">
    <name type="scientific">Arthrobacter mangrovi</name>
    <dbReference type="NCBI Taxonomy" id="2966350"/>
    <lineage>
        <taxon>Bacteria</taxon>
        <taxon>Bacillati</taxon>
        <taxon>Actinomycetota</taxon>
        <taxon>Actinomycetes</taxon>
        <taxon>Micrococcales</taxon>
        <taxon>Micrococcaceae</taxon>
        <taxon>Arthrobacter</taxon>
    </lineage>
</organism>